<feature type="transmembrane region" description="Helical" evidence="2">
    <location>
        <begin position="31"/>
        <end position="52"/>
    </location>
</feature>
<feature type="compositionally biased region" description="Low complexity" evidence="1">
    <location>
        <begin position="81"/>
        <end position="91"/>
    </location>
</feature>
<evidence type="ECO:0000313" key="4">
    <source>
        <dbReference type="EMBL" id="MFD2024866.1"/>
    </source>
</evidence>
<keyword evidence="2" id="KW-1133">Transmembrane helix</keyword>
<accession>A0ABW4V4U6</accession>
<dbReference type="Proteomes" id="UP001597338">
    <property type="component" value="Unassembled WGS sequence"/>
</dbReference>
<proteinExistence type="predicted"/>
<gene>
    <name evidence="4" type="ORF">ACFSL2_05020</name>
</gene>
<keyword evidence="2" id="KW-0812">Transmembrane</keyword>
<dbReference type="RefSeq" id="WP_377196789.1">
    <property type="nucleotide sequence ID" value="NZ_JBHUHF010000001.1"/>
</dbReference>
<protein>
    <submittedName>
        <fullName evidence="4">Lectin</fullName>
    </submittedName>
</protein>
<feature type="compositionally biased region" description="Pro residues" evidence="1">
    <location>
        <begin position="69"/>
        <end position="80"/>
    </location>
</feature>
<dbReference type="Gene3D" id="2.80.10.50">
    <property type="match status" value="2"/>
</dbReference>
<evidence type="ECO:0000313" key="5">
    <source>
        <dbReference type="Proteomes" id="UP001597338"/>
    </source>
</evidence>
<dbReference type="Pfam" id="PF00652">
    <property type="entry name" value="Ricin_B_lectin"/>
    <property type="match status" value="1"/>
</dbReference>
<feature type="compositionally biased region" description="Pro residues" evidence="1">
    <location>
        <begin position="92"/>
        <end position="105"/>
    </location>
</feature>
<dbReference type="NCBIfam" id="NF035930">
    <property type="entry name" value="lectin_2"/>
    <property type="match status" value="1"/>
</dbReference>
<comment type="caution">
    <text evidence="4">The sequence shown here is derived from an EMBL/GenBank/DDBJ whole genome shotgun (WGS) entry which is preliminary data.</text>
</comment>
<name>A0ABW4V4U6_9MICO</name>
<evidence type="ECO:0000259" key="3">
    <source>
        <dbReference type="SMART" id="SM00458"/>
    </source>
</evidence>
<evidence type="ECO:0000256" key="1">
    <source>
        <dbReference type="SAM" id="MobiDB-lite"/>
    </source>
</evidence>
<evidence type="ECO:0000256" key="2">
    <source>
        <dbReference type="SAM" id="Phobius"/>
    </source>
</evidence>
<dbReference type="SUPFAM" id="SSF50370">
    <property type="entry name" value="Ricin B-like lectins"/>
    <property type="match status" value="1"/>
</dbReference>
<sequence>MRLARTNVVGHEGKRQVYDQVTPRSRRPLGVIAWGLAGVLALGAVLGTVWVLTRDVSEPRSAVTASPTAPGPAPSSPAAPSPSQVASAAPSTPAPSPVTDPAPPAPAVVSLQGAASGRCLDVPGGAAVDGAALQVYDCTGAEGQRWTASAAGELRTLGSMCLDDPSGGQTGTVVTVWTCHGGPNQQWGPQADGTIRNAATGLCLDVSDAGTANGTPVIVYDCHAGDNQRWSIS</sequence>
<keyword evidence="2" id="KW-0472">Membrane</keyword>
<keyword evidence="5" id="KW-1185">Reference proteome</keyword>
<organism evidence="4 5">
    <name type="scientific">Promicromonospora aerolata</name>
    <dbReference type="NCBI Taxonomy" id="195749"/>
    <lineage>
        <taxon>Bacteria</taxon>
        <taxon>Bacillati</taxon>
        <taxon>Actinomycetota</taxon>
        <taxon>Actinomycetes</taxon>
        <taxon>Micrococcales</taxon>
        <taxon>Promicromonosporaceae</taxon>
        <taxon>Promicromonospora</taxon>
    </lineage>
</organism>
<dbReference type="CDD" id="cd23418">
    <property type="entry name" value="beta-trefoil_Ricin_XLN-like"/>
    <property type="match status" value="1"/>
</dbReference>
<reference evidence="5" key="1">
    <citation type="journal article" date="2019" name="Int. J. Syst. Evol. Microbiol.">
        <title>The Global Catalogue of Microorganisms (GCM) 10K type strain sequencing project: providing services to taxonomists for standard genome sequencing and annotation.</title>
        <authorList>
            <consortium name="The Broad Institute Genomics Platform"/>
            <consortium name="The Broad Institute Genome Sequencing Center for Infectious Disease"/>
            <person name="Wu L."/>
            <person name="Ma J."/>
        </authorList>
    </citation>
    <scope>NUCLEOTIDE SEQUENCE [LARGE SCALE GENOMIC DNA]</scope>
    <source>
        <strain evidence="5">CCM 7043</strain>
    </source>
</reference>
<dbReference type="SMART" id="SM00458">
    <property type="entry name" value="RICIN"/>
    <property type="match status" value="1"/>
</dbReference>
<feature type="region of interest" description="Disordered" evidence="1">
    <location>
        <begin position="62"/>
        <end position="105"/>
    </location>
</feature>
<dbReference type="InterPro" id="IPR035992">
    <property type="entry name" value="Ricin_B-like_lectins"/>
</dbReference>
<dbReference type="EMBL" id="JBHUHF010000001">
    <property type="protein sequence ID" value="MFD2024866.1"/>
    <property type="molecule type" value="Genomic_DNA"/>
</dbReference>
<dbReference type="InterPro" id="IPR000772">
    <property type="entry name" value="Ricin_B_lectin"/>
</dbReference>
<dbReference type="PROSITE" id="PS50231">
    <property type="entry name" value="RICIN_B_LECTIN"/>
    <property type="match status" value="1"/>
</dbReference>
<feature type="domain" description="Ricin B lectin" evidence="3">
    <location>
        <begin position="106"/>
        <end position="233"/>
    </location>
</feature>